<evidence type="ECO:0000256" key="1">
    <source>
        <dbReference type="ARBA" id="ARBA00007789"/>
    </source>
</evidence>
<evidence type="ECO:0000256" key="2">
    <source>
        <dbReference type="ARBA" id="ARBA00074555"/>
    </source>
</evidence>
<dbReference type="PANTHER" id="PTHR30137:SF6">
    <property type="entry name" value="LUCIFERASE-LIKE MONOOXYGENASE"/>
    <property type="match status" value="1"/>
</dbReference>
<organism evidence="4 5">
    <name type="scientific">Segnochrobactrum spirostomi</name>
    <dbReference type="NCBI Taxonomy" id="2608987"/>
    <lineage>
        <taxon>Bacteria</taxon>
        <taxon>Pseudomonadati</taxon>
        <taxon>Pseudomonadota</taxon>
        <taxon>Alphaproteobacteria</taxon>
        <taxon>Hyphomicrobiales</taxon>
        <taxon>Segnochrobactraceae</taxon>
        <taxon>Segnochrobactrum</taxon>
    </lineage>
</organism>
<protein>
    <recommendedName>
        <fullName evidence="2">Luciferase-like monooxygenase</fullName>
    </recommendedName>
</protein>
<dbReference type="CDD" id="cd00347">
    <property type="entry name" value="Flavin_utilizing_monoxygenases"/>
    <property type="match status" value="2"/>
</dbReference>
<dbReference type="PANTHER" id="PTHR30137">
    <property type="entry name" value="LUCIFERASE-LIKE MONOOXYGENASE"/>
    <property type="match status" value="1"/>
</dbReference>
<dbReference type="RefSeq" id="WP_153477786.1">
    <property type="nucleotide sequence ID" value="NZ_VWNA01000001.1"/>
</dbReference>
<accession>A0A6A7XY43</accession>
<evidence type="ECO:0000313" key="4">
    <source>
        <dbReference type="EMBL" id="MQT11283.1"/>
    </source>
</evidence>
<dbReference type="InterPro" id="IPR011251">
    <property type="entry name" value="Luciferase-like_dom"/>
</dbReference>
<proteinExistence type="predicted"/>
<evidence type="ECO:0000313" key="5">
    <source>
        <dbReference type="Proteomes" id="UP000332515"/>
    </source>
</evidence>
<dbReference type="InterPro" id="IPR036661">
    <property type="entry name" value="Luciferase-like_sf"/>
</dbReference>
<dbReference type="AlphaFoldDB" id="A0A6A7XY43"/>
<reference evidence="4 5" key="1">
    <citation type="submission" date="2019-09" db="EMBL/GenBank/DDBJ databases">
        <title>Segnochrobactrum spirostomi gen. nov., sp. nov., isolated from the ciliate Spirostomum cf. yagiui and description of a novel family, Segnochrobactraceae fam. nov. within the order Rhizobiales of the class Alphaproteobacteria.</title>
        <authorList>
            <person name="Akter S."/>
            <person name="Shazib S.U.A."/>
            <person name="Shin M.K."/>
        </authorList>
    </citation>
    <scope>NUCLEOTIDE SEQUENCE [LARGE SCALE GENOMIC DNA]</scope>
    <source>
        <strain evidence="4 5">Sp-1</strain>
    </source>
</reference>
<keyword evidence="5" id="KW-1185">Reference proteome</keyword>
<dbReference type="NCBIfam" id="TIGR03558">
    <property type="entry name" value="oxido_grp_1"/>
    <property type="match status" value="1"/>
</dbReference>
<dbReference type="InterPro" id="IPR050766">
    <property type="entry name" value="Bact_Lucif_Oxidored"/>
</dbReference>
<feature type="domain" description="Luciferase-like" evidence="3">
    <location>
        <begin position="4"/>
        <end position="294"/>
    </location>
</feature>
<evidence type="ECO:0000259" key="3">
    <source>
        <dbReference type="Pfam" id="PF00296"/>
    </source>
</evidence>
<dbReference type="GO" id="GO:0005829">
    <property type="term" value="C:cytosol"/>
    <property type="evidence" value="ECO:0007669"/>
    <property type="project" value="TreeGrafter"/>
</dbReference>
<dbReference type="Gene3D" id="3.20.20.30">
    <property type="entry name" value="Luciferase-like domain"/>
    <property type="match status" value="1"/>
</dbReference>
<dbReference type="SUPFAM" id="SSF51679">
    <property type="entry name" value="Bacterial luciferase-like"/>
    <property type="match status" value="1"/>
</dbReference>
<dbReference type="InterPro" id="IPR019949">
    <property type="entry name" value="CmoO-like"/>
</dbReference>
<dbReference type="Pfam" id="PF00296">
    <property type="entry name" value="Bac_luciferase"/>
    <property type="match status" value="1"/>
</dbReference>
<dbReference type="FunFam" id="3.20.20.30:FF:000002">
    <property type="entry name" value="LLM class flavin-dependent oxidoreductase"/>
    <property type="match status" value="1"/>
</dbReference>
<comment type="caution">
    <text evidence="4">The sequence shown here is derived from an EMBL/GenBank/DDBJ whole genome shotgun (WGS) entry which is preliminary data.</text>
</comment>
<gene>
    <name evidence="4" type="ORF">F0357_01060</name>
</gene>
<dbReference type="GO" id="GO:0016705">
    <property type="term" value="F:oxidoreductase activity, acting on paired donors, with incorporation or reduction of molecular oxygen"/>
    <property type="evidence" value="ECO:0007669"/>
    <property type="project" value="InterPro"/>
</dbReference>
<dbReference type="EMBL" id="VWNA01000001">
    <property type="protein sequence ID" value="MQT11283.1"/>
    <property type="molecule type" value="Genomic_DNA"/>
</dbReference>
<dbReference type="Proteomes" id="UP000332515">
    <property type="component" value="Unassembled WGS sequence"/>
</dbReference>
<sequence>MIPFSVLDLAPITLGSDASQAFRNTLDLARHAEAWGYKRYWLAEHHNMPGIASAATSVVIGHVAAGTKTIRVGSGGIMLPNHAPLLIAEQFGTLAALFPGRIDLGVGRAPGTDQIAARAMRRDLNESAERFPQDVMELQALFAPARPGQVIQAVPGAGLEVPIWILGSSLFGAQLAAMLGLPYAFASHFAPDHLHEALALYRSQFRPSDTLDKPYAMVAANAFAAETDAEAERLFTSLEQQFLALRRGAPGPLPPPADDMRDRMSSMERMGLERTFAYAAVGSPETVRAKLQRFIDETRPDEIIVTGQIYDHAARLRSFEIVAEIAKTLAPKQSGVAA</sequence>
<comment type="similarity">
    <text evidence="1">To bacterial alkanal monooxygenase alpha and beta chains.</text>
</comment>
<name>A0A6A7XY43_9HYPH</name>